<evidence type="ECO:0000256" key="1">
    <source>
        <dbReference type="SAM" id="MobiDB-lite"/>
    </source>
</evidence>
<keyword evidence="2" id="KW-0472">Membrane</keyword>
<comment type="caution">
    <text evidence="4">The sequence shown here is derived from an EMBL/GenBank/DDBJ whole genome shotgun (WGS) entry which is preliminary data.</text>
</comment>
<keyword evidence="3" id="KW-0732">Signal</keyword>
<dbReference type="AlphaFoldDB" id="A0A175JX36"/>
<feature type="compositionally biased region" description="Basic and acidic residues" evidence="1">
    <location>
        <begin position="75"/>
        <end position="93"/>
    </location>
</feature>
<reference evidence="4 5" key="1">
    <citation type="submission" date="2016-05" db="EMBL/GenBank/DDBJ databases">
        <title>First whole genome sequencing of Entamoeba histolytica HM1:IMSS-clone-6.</title>
        <authorList>
            <person name="Mukherjee Avik.K."/>
            <person name="Izumyama S."/>
            <person name="Nakada-Tsukui K."/>
            <person name="Nozaki T."/>
        </authorList>
    </citation>
    <scope>NUCLEOTIDE SEQUENCE [LARGE SCALE GENOMIC DNA]</scope>
    <source>
        <strain evidence="4 5">HM1:IMSS clone 6</strain>
    </source>
</reference>
<dbReference type="Proteomes" id="UP000078387">
    <property type="component" value="Unassembled WGS sequence"/>
</dbReference>
<gene>
    <name evidence="4" type="ORF">CL6EHI_c00142</name>
</gene>
<organism evidence="4 5">
    <name type="scientific">Entamoeba histolytica</name>
    <dbReference type="NCBI Taxonomy" id="5759"/>
    <lineage>
        <taxon>Eukaryota</taxon>
        <taxon>Amoebozoa</taxon>
        <taxon>Evosea</taxon>
        <taxon>Archamoebae</taxon>
        <taxon>Mastigamoebida</taxon>
        <taxon>Entamoebidae</taxon>
        <taxon>Entamoeba</taxon>
    </lineage>
</organism>
<keyword evidence="2" id="KW-1133">Transmembrane helix</keyword>
<feature type="signal peptide" evidence="3">
    <location>
        <begin position="1"/>
        <end position="15"/>
    </location>
</feature>
<evidence type="ECO:0000256" key="2">
    <source>
        <dbReference type="SAM" id="Phobius"/>
    </source>
</evidence>
<accession>A0A175JX36</accession>
<evidence type="ECO:0000313" key="4">
    <source>
        <dbReference type="EMBL" id="GAT98339.1"/>
    </source>
</evidence>
<proteinExistence type="predicted"/>
<feature type="region of interest" description="Disordered" evidence="1">
    <location>
        <begin position="67"/>
        <end position="93"/>
    </location>
</feature>
<protein>
    <submittedName>
        <fullName evidence="4">Single tm domain protein</fullName>
    </submittedName>
</protein>
<feature type="chain" id="PRO_5012181596" evidence="3">
    <location>
        <begin position="16"/>
        <end position="93"/>
    </location>
</feature>
<evidence type="ECO:0000313" key="5">
    <source>
        <dbReference type="Proteomes" id="UP000078387"/>
    </source>
</evidence>
<name>A0A175JX36_ENTHI</name>
<dbReference type="VEuPathDB" id="AmoebaDB:KM1_286130"/>
<sequence>MNTFIFIFLIVSCFAKEDWEETYQGAHYVKTTTIFFCCSVAIILAIGVLALIVSLLIDLYKKKFSKKTSQDEEESANHDIQQKNTEEPKEPLN</sequence>
<evidence type="ECO:0000256" key="3">
    <source>
        <dbReference type="SAM" id="SignalP"/>
    </source>
</evidence>
<dbReference type="EMBL" id="BDEQ01000001">
    <property type="protein sequence ID" value="GAT98339.1"/>
    <property type="molecule type" value="Genomic_DNA"/>
</dbReference>
<keyword evidence="2" id="KW-0812">Transmembrane</keyword>
<feature type="transmembrane region" description="Helical" evidence="2">
    <location>
        <begin position="31"/>
        <end position="57"/>
    </location>
</feature>